<evidence type="ECO:0000313" key="3">
    <source>
        <dbReference type="Proteomes" id="UP001157418"/>
    </source>
</evidence>
<feature type="region of interest" description="Disordered" evidence="1">
    <location>
        <begin position="118"/>
        <end position="180"/>
    </location>
</feature>
<protein>
    <recommendedName>
        <fullName evidence="4">Aminotransferase-like plant mobile domain-containing protein</fullName>
    </recommendedName>
</protein>
<feature type="compositionally biased region" description="Low complexity" evidence="1">
    <location>
        <begin position="145"/>
        <end position="157"/>
    </location>
</feature>
<gene>
    <name evidence="2" type="ORF">LVIROSA_LOCUS14560</name>
</gene>
<keyword evidence="3" id="KW-1185">Reference proteome</keyword>
<sequence length="258" mass="29820">MECNFPNIFSDGYRSRHDDLDQKTDLTLKCVVGLHGRDVKTGILAAIYKLADNIDDCNRFAWGTYFWAYTSGLMRGMFEKIENFRIFKQVNPKSKKIYKYPVVGLCFRLRYGFWRRSQRQPESPSRKHSPPIVTSPPRRKKYKSKTSSTETATNASTLQQSEVEKTYMSSDTSTRSVKKKKMSTKTLVNRLIGVVADLTSKVDRVLQIKDEPDTWFGEEEDMVNEEEEETYYHGPQLDYDDTSTHGLEGGSWAYTYAC</sequence>
<comment type="caution">
    <text evidence="2">The sequence shown here is derived from an EMBL/GenBank/DDBJ whole genome shotgun (WGS) entry which is preliminary data.</text>
</comment>
<dbReference type="EMBL" id="CAKMRJ010002223">
    <property type="protein sequence ID" value="CAH1427562.1"/>
    <property type="molecule type" value="Genomic_DNA"/>
</dbReference>
<evidence type="ECO:0000313" key="2">
    <source>
        <dbReference type="EMBL" id="CAH1427562.1"/>
    </source>
</evidence>
<dbReference type="AlphaFoldDB" id="A0AAU9MP51"/>
<accession>A0AAU9MP51</accession>
<organism evidence="2 3">
    <name type="scientific">Lactuca virosa</name>
    <dbReference type="NCBI Taxonomy" id="75947"/>
    <lineage>
        <taxon>Eukaryota</taxon>
        <taxon>Viridiplantae</taxon>
        <taxon>Streptophyta</taxon>
        <taxon>Embryophyta</taxon>
        <taxon>Tracheophyta</taxon>
        <taxon>Spermatophyta</taxon>
        <taxon>Magnoliopsida</taxon>
        <taxon>eudicotyledons</taxon>
        <taxon>Gunneridae</taxon>
        <taxon>Pentapetalae</taxon>
        <taxon>asterids</taxon>
        <taxon>campanulids</taxon>
        <taxon>Asterales</taxon>
        <taxon>Asteraceae</taxon>
        <taxon>Cichorioideae</taxon>
        <taxon>Cichorieae</taxon>
        <taxon>Lactucinae</taxon>
        <taxon>Lactuca</taxon>
    </lineage>
</organism>
<name>A0AAU9MP51_9ASTR</name>
<reference evidence="2 3" key="1">
    <citation type="submission" date="2022-01" db="EMBL/GenBank/DDBJ databases">
        <authorList>
            <person name="Xiong W."/>
            <person name="Schranz E."/>
        </authorList>
    </citation>
    <scope>NUCLEOTIDE SEQUENCE [LARGE SCALE GENOMIC DNA]</scope>
</reference>
<evidence type="ECO:0008006" key="4">
    <source>
        <dbReference type="Google" id="ProtNLM"/>
    </source>
</evidence>
<dbReference type="Proteomes" id="UP001157418">
    <property type="component" value="Unassembled WGS sequence"/>
</dbReference>
<evidence type="ECO:0000256" key="1">
    <source>
        <dbReference type="SAM" id="MobiDB-lite"/>
    </source>
</evidence>
<proteinExistence type="predicted"/>